<organism evidence="8">
    <name type="scientific">Pedobacter sp. KACC 23697</name>
    <dbReference type="NCBI Taxonomy" id="3149230"/>
    <lineage>
        <taxon>Bacteria</taxon>
        <taxon>Pseudomonadati</taxon>
        <taxon>Bacteroidota</taxon>
        <taxon>Sphingobacteriia</taxon>
        <taxon>Sphingobacteriales</taxon>
        <taxon>Sphingobacteriaceae</taxon>
        <taxon>Pedobacter</taxon>
    </lineage>
</organism>
<accession>A0AAU7K553</accession>
<evidence type="ECO:0000256" key="1">
    <source>
        <dbReference type="ARBA" id="ARBA00004141"/>
    </source>
</evidence>
<feature type="repeat" description="TPR" evidence="5">
    <location>
        <begin position="343"/>
        <end position="376"/>
    </location>
</feature>
<keyword evidence="3 6" id="KW-1133">Transmembrane helix</keyword>
<feature type="transmembrane region" description="Helical" evidence="6">
    <location>
        <begin position="160"/>
        <end position="186"/>
    </location>
</feature>
<dbReference type="GO" id="GO:0016874">
    <property type="term" value="F:ligase activity"/>
    <property type="evidence" value="ECO:0007669"/>
    <property type="project" value="UniProtKB-KW"/>
</dbReference>
<keyword evidence="8" id="KW-0436">Ligase</keyword>
<evidence type="ECO:0000259" key="7">
    <source>
        <dbReference type="Pfam" id="PF04932"/>
    </source>
</evidence>
<dbReference type="InterPro" id="IPR007016">
    <property type="entry name" value="O-antigen_ligase-rel_domated"/>
</dbReference>
<comment type="subcellular location">
    <subcellularLocation>
        <location evidence="1">Membrane</location>
        <topology evidence="1">Multi-pass membrane protein</topology>
    </subcellularLocation>
</comment>
<dbReference type="AlphaFoldDB" id="A0AAU7K553"/>
<feature type="transmembrane region" description="Helical" evidence="6">
    <location>
        <begin position="25"/>
        <end position="44"/>
    </location>
</feature>
<dbReference type="Pfam" id="PF04932">
    <property type="entry name" value="Wzy_C"/>
    <property type="match status" value="1"/>
</dbReference>
<reference evidence="8" key="1">
    <citation type="submission" date="2024-05" db="EMBL/GenBank/DDBJ databases">
        <authorList>
            <person name="Kim S."/>
            <person name="Heo J."/>
            <person name="Choi H."/>
            <person name="Choi Y."/>
            <person name="Kwon S.-W."/>
            <person name="Kim Y."/>
        </authorList>
    </citation>
    <scope>NUCLEOTIDE SEQUENCE</scope>
    <source>
        <strain evidence="8">KACC 23697</strain>
    </source>
</reference>
<gene>
    <name evidence="8" type="ORF">ABEG20_20295</name>
</gene>
<keyword evidence="4 6" id="KW-0472">Membrane</keyword>
<dbReference type="Gene3D" id="1.25.40.10">
    <property type="entry name" value="Tetratricopeptide repeat domain"/>
    <property type="match status" value="1"/>
</dbReference>
<dbReference type="InterPro" id="IPR011990">
    <property type="entry name" value="TPR-like_helical_dom_sf"/>
</dbReference>
<proteinExistence type="predicted"/>
<dbReference type="PANTHER" id="PTHR37422">
    <property type="entry name" value="TEICHURONIC ACID BIOSYNTHESIS PROTEIN TUAE"/>
    <property type="match status" value="1"/>
</dbReference>
<dbReference type="InterPro" id="IPR051533">
    <property type="entry name" value="WaaL-like"/>
</dbReference>
<dbReference type="InterPro" id="IPR019734">
    <property type="entry name" value="TPR_rpt"/>
</dbReference>
<feature type="transmembrane region" description="Helical" evidence="6">
    <location>
        <begin position="75"/>
        <end position="93"/>
    </location>
</feature>
<evidence type="ECO:0000256" key="2">
    <source>
        <dbReference type="ARBA" id="ARBA00022692"/>
    </source>
</evidence>
<keyword evidence="2 6" id="KW-0812">Transmembrane</keyword>
<dbReference type="RefSeq" id="WP_406825053.1">
    <property type="nucleotide sequence ID" value="NZ_CP157485.1"/>
</dbReference>
<dbReference type="SMART" id="SM00028">
    <property type="entry name" value="TPR"/>
    <property type="match status" value="1"/>
</dbReference>
<keyword evidence="5" id="KW-0802">TPR repeat</keyword>
<evidence type="ECO:0000256" key="6">
    <source>
        <dbReference type="SAM" id="Phobius"/>
    </source>
</evidence>
<dbReference type="PANTHER" id="PTHR37422:SF13">
    <property type="entry name" value="LIPOPOLYSACCHARIDE BIOSYNTHESIS PROTEIN PA4999-RELATED"/>
    <property type="match status" value="1"/>
</dbReference>
<dbReference type="EMBL" id="CP157485">
    <property type="protein sequence ID" value="XBO47635.1"/>
    <property type="molecule type" value="Genomic_DNA"/>
</dbReference>
<name>A0AAU7K553_9SPHI</name>
<evidence type="ECO:0000256" key="3">
    <source>
        <dbReference type="ARBA" id="ARBA00022989"/>
    </source>
</evidence>
<protein>
    <submittedName>
        <fullName evidence="8">O-antigen ligase family protein</fullName>
    </submittedName>
</protein>
<evidence type="ECO:0000256" key="4">
    <source>
        <dbReference type="ARBA" id="ARBA00023136"/>
    </source>
</evidence>
<feature type="transmembrane region" description="Helical" evidence="6">
    <location>
        <begin position="248"/>
        <end position="269"/>
    </location>
</feature>
<evidence type="ECO:0000256" key="5">
    <source>
        <dbReference type="PROSITE-ProRule" id="PRU00339"/>
    </source>
</evidence>
<sequence length="426" mass="48768">MTEEKRRYVLPASFDAYLSAEISTFLKNCLLYTTSIIGLSLAIANESRSFTIGFFVAFFFVIWQNTSAKLKWQHYALYGVSIVALLIILTTLFKVDSSSGRWLIYKIAISIFKDNWMTGTGINGFQREFMHYQADYFIRGNYTSRELLLADNTYFAFNEYFQFIIEAGLYGIVILMSAFSILFYIAKAALNIPSSKSLVVNTIAIIIAIVLAALFNYVFHLIVFQVLFLFCAFILIGLVTYKFYRRIFFWNAIVSALVLCSVIGAHYHYSLTGISAFRKLKEARQLGASGYRVHAEKIIDSLPKVLHEDPEYLEIKSGLLLGRMELDNAKSLIYKLISKRPSFEAYLRLGMIYELSGNDNQAESAYKKAVFMVPNRFLSRYKLFKFYKRTNQTKNAIATGRIILSMPVKIPSPLVDQIKRSVMTEI</sequence>
<dbReference type="PROSITE" id="PS50005">
    <property type="entry name" value="TPR"/>
    <property type="match status" value="1"/>
</dbReference>
<feature type="transmembrane region" description="Helical" evidence="6">
    <location>
        <begin position="198"/>
        <end position="215"/>
    </location>
</feature>
<feature type="domain" description="O-antigen ligase-related" evidence="7">
    <location>
        <begin position="35"/>
        <end position="175"/>
    </location>
</feature>
<evidence type="ECO:0000313" key="8">
    <source>
        <dbReference type="EMBL" id="XBO47635.1"/>
    </source>
</evidence>
<feature type="transmembrane region" description="Helical" evidence="6">
    <location>
        <begin position="221"/>
        <end position="241"/>
    </location>
</feature>
<feature type="transmembrane region" description="Helical" evidence="6">
    <location>
        <begin position="50"/>
        <end position="68"/>
    </location>
</feature>
<dbReference type="GO" id="GO:0016020">
    <property type="term" value="C:membrane"/>
    <property type="evidence" value="ECO:0007669"/>
    <property type="project" value="UniProtKB-SubCell"/>
</dbReference>
<dbReference type="SUPFAM" id="SSF48452">
    <property type="entry name" value="TPR-like"/>
    <property type="match status" value="1"/>
</dbReference>